<feature type="transmembrane region" description="Helical" evidence="8">
    <location>
        <begin position="76"/>
        <end position="98"/>
    </location>
</feature>
<feature type="transmembrane region" description="Helical" evidence="8">
    <location>
        <begin position="110"/>
        <end position="134"/>
    </location>
</feature>
<evidence type="ECO:0000256" key="2">
    <source>
        <dbReference type="ARBA" id="ARBA00007069"/>
    </source>
</evidence>
<dbReference type="InterPro" id="IPR000515">
    <property type="entry name" value="MetI-like"/>
</dbReference>
<keyword evidence="5 8" id="KW-0812">Transmembrane</keyword>
<dbReference type="Gene3D" id="1.10.3720.10">
    <property type="entry name" value="MetI-like"/>
    <property type="match status" value="1"/>
</dbReference>
<feature type="transmembrane region" description="Helical" evidence="8">
    <location>
        <begin position="20"/>
        <end position="41"/>
    </location>
</feature>
<evidence type="ECO:0000256" key="5">
    <source>
        <dbReference type="ARBA" id="ARBA00022692"/>
    </source>
</evidence>
<comment type="subcellular location">
    <subcellularLocation>
        <location evidence="1 8">Cell membrane</location>
        <topology evidence="1 8">Multi-pass membrane protein</topology>
    </subcellularLocation>
</comment>
<evidence type="ECO:0000256" key="6">
    <source>
        <dbReference type="ARBA" id="ARBA00022989"/>
    </source>
</evidence>
<feature type="transmembrane region" description="Helical" evidence="8">
    <location>
        <begin position="140"/>
        <end position="159"/>
    </location>
</feature>
<gene>
    <name evidence="10" type="ORF">HAQ05_12110</name>
</gene>
<name>A0ABR7Z1S1_9PSED</name>
<evidence type="ECO:0000256" key="3">
    <source>
        <dbReference type="ARBA" id="ARBA00022448"/>
    </source>
</evidence>
<feature type="domain" description="ABC transmembrane type-1" evidence="9">
    <location>
        <begin position="72"/>
        <end position="260"/>
    </location>
</feature>
<accession>A0ABR7Z1S1</accession>
<evidence type="ECO:0000256" key="1">
    <source>
        <dbReference type="ARBA" id="ARBA00004651"/>
    </source>
</evidence>
<dbReference type="RefSeq" id="WP_190420818.1">
    <property type="nucleotide sequence ID" value="NZ_JAAOCA010000013.1"/>
</dbReference>
<dbReference type="SUPFAM" id="SSF161098">
    <property type="entry name" value="MetI-like"/>
    <property type="match status" value="1"/>
</dbReference>
<evidence type="ECO:0000313" key="10">
    <source>
        <dbReference type="EMBL" id="MBD1599446.1"/>
    </source>
</evidence>
<dbReference type="InterPro" id="IPR035906">
    <property type="entry name" value="MetI-like_sf"/>
</dbReference>
<dbReference type="PANTHER" id="PTHR43848:SF2">
    <property type="entry name" value="PUTRESCINE TRANSPORT SYSTEM PERMEASE PROTEIN POTI"/>
    <property type="match status" value="1"/>
</dbReference>
<dbReference type="InterPro" id="IPR051789">
    <property type="entry name" value="Bact_Polyamine_Transport"/>
</dbReference>
<protein>
    <submittedName>
        <fullName evidence="10">ABC transporter permease</fullName>
    </submittedName>
</protein>
<evidence type="ECO:0000256" key="7">
    <source>
        <dbReference type="ARBA" id="ARBA00023136"/>
    </source>
</evidence>
<evidence type="ECO:0000256" key="8">
    <source>
        <dbReference type="RuleBase" id="RU363032"/>
    </source>
</evidence>
<comment type="similarity">
    <text evidence="2">Belongs to the binding-protein-dependent transport system permease family. CysTW subfamily.</text>
</comment>
<feature type="transmembrane region" description="Helical" evidence="8">
    <location>
        <begin position="239"/>
        <end position="260"/>
    </location>
</feature>
<sequence length="275" mass="29694">MTARVSTVPKQPRKGRWLALYVLLYLVFLYLPTLLIPVFSFNDSIAPVFPLKGFTLQWYASLFDNPRLAEAALNSVMVAAIAAAIATLVGSLIAYADVRRGSPLANAISLLARLPILLPGVVLGIALLVGVNLVGPGPSLGAIVVGHVCFCLPTAVVVMRSRFAAFPRSLEEAAMDLGANEWTTLRRIALPLALPGLVSSFMLAFITSFDEFIVAFFLVGTEPTLPIYIWSQLRFPRQLPSVMALGSLILLVSVLLAGLAEMIRRRGLKPPPKSQ</sequence>
<keyword evidence="3 8" id="KW-0813">Transport</keyword>
<dbReference type="PROSITE" id="PS50928">
    <property type="entry name" value="ABC_TM1"/>
    <property type="match status" value="1"/>
</dbReference>
<evidence type="ECO:0000256" key="4">
    <source>
        <dbReference type="ARBA" id="ARBA00022475"/>
    </source>
</evidence>
<evidence type="ECO:0000259" key="9">
    <source>
        <dbReference type="PROSITE" id="PS50928"/>
    </source>
</evidence>
<dbReference type="PANTHER" id="PTHR43848">
    <property type="entry name" value="PUTRESCINE TRANSPORT SYSTEM PERMEASE PROTEIN POTI"/>
    <property type="match status" value="1"/>
</dbReference>
<reference evidence="10 11" key="1">
    <citation type="journal article" date="2020" name="Insects">
        <title>Bacteria Belonging to Pseudomonas typographi sp. nov. from the Bark Beetle Ips typographus Have Genomic Potential to Aid in the Host Ecology.</title>
        <authorList>
            <person name="Peral-Aranega E."/>
            <person name="Saati-Santamaria Z."/>
            <person name="Kolarik M."/>
            <person name="Rivas R."/>
            <person name="Garcia-Fraile P."/>
        </authorList>
    </citation>
    <scope>NUCLEOTIDE SEQUENCE [LARGE SCALE GENOMIC DNA]</scope>
    <source>
        <strain evidence="10 11">CA3A</strain>
    </source>
</reference>
<comment type="caution">
    <text evidence="10">The sequence shown here is derived from an EMBL/GenBank/DDBJ whole genome shotgun (WGS) entry which is preliminary data.</text>
</comment>
<dbReference type="Pfam" id="PF00528">
    <property type="entry name" value="BPD_transp_1"/>
    <property type="match status" value="1"/>
</dbReference>
<dbReference type="CDD" id="cd06261">
    <property type="entry name" value="TM_PBP2"/>
    <property type="match status" value="1"/>
</dbReference>
<keyword evidence="4" id="KW-1003">Cell membrane</keyword>
<keyword evidence="7 8" id="KW-0472">Membrane</keyword>
<feature type="transmembrane region" description="Helical" evidence="8">
    <location>
        <begin position="192"/>
        <end position="219"/>
    </location>
</feature>
<dbReference type="EMBL" id="JAAOCA010000013">
    <property type="protein sequence ID" value="MBD1599446.1"/>
    <property type="molecule type" value="Genomic_DNA"/>
</dbReference>
<proteinExistence type="inferred from homology"/>
<evidence type="ECO:0000313" key="11">
    <source>
        <dbReference type="Proteomes" id="UP000805841"/>
    </source>
</evidence>
<organism evidence="10 11">
    <name type="scientific">Pseudomonas typographi</name>
    <dbReference type="NCBI Taxonomy" id="2715964"/>
    <lineage>
        <taxon>Bacteria</taxon>
        <taxon>Pseudomonadati</taxon>
        <taxon>Pseudomonadota</taxon>
        <taxon>Gammaproteobacteria</taxon>
        <taxon>Pseudomonadales</taxon>
        <taxon>Pseudomonadaceae</taxon>
        <taxon>Pseudomonas</taxon>
    </lineage>
</organism>
<keyword evidence="11" id="KW-1185">Reference proteome</keyword>
<keyword evidence="6 8" id="KW-1133">Transmembrane helix</keyword>
<dbReference type="Proteomes" id="UP000805841">
    <property type="component" value="Unassembled WGS sequence"/>
</dbReference>